<dbReference type="GO" id="GO:0043565">
    <property type="term" value="F:sequence-specific DNA binding"/>
    <property type="evidence" value="ECO:0007669"/>
    <property type="project" value="InterPro"/>
</dbReference>
<dbReference type="Pfam" id="PF01965">
    <property type="entry name" value="DJ-1_PfpI"/>
    <property type="match status" value="1"/>
</dbReference>
<dbReference type="Pfam" id="PF12833">
    <property type="entry name" value="HTH_18"/>
    <property type="match status" value="1"/>
</dbReference>
<dbReference type="CDD" id="cd03138">
    <property type="entry name" value="GATase1_AraC_2"/>
    <property type="match status" value="1"/>
</dbReference>
<dbReference type="GO" id="GO:0003700">
    <property type="term" value="F:DNA-binding transcription factor activity"/>
    <property type="evidence" value="ECO:0007669"/>
    <property type="project" value="InterPro"/>
</dbReference>
<sequence length="328" mass="37573">MAKVAFVLTEKMLLTSTSWPADMLNAANNCAKALCPKKPELMLMTVSACSLSKQRQSPFILLPDHHIDDVTDVDLIYLPALWRNPCSVLVNNHALSPWLQHHYDNGTIINGVGTGCCFMAEAGLLDHKPATTHWYYFDQFQKLYPLVQLKRQHFITQSGNLYCAASLNSLADLTIHFIKHFFNSAVAQHVERHFSHEIRQAYETASYFEDGNINHSDEEILQIQLWLKNNINKPIQIVDIAKQFSISTRNLNRRFKEATGKPPSIYIQDERIQIAKDLLQSSNLAIGDIADKVGYSDVSYFSQLFKKRLHITPKEYRTTVRAKLFYEQ</sequence>
<dbReference type="SUPFAM" id="SSF46689">
    <property type="entry name" value="Homeodomain-like"/>
    <property type="match status" value="2"/>
</dbReference>
<protein>
    <submittedName>
        <fullName evidence="5">AraC family transcriptional regulator</fullName>
    </submittedName>
</protein>
<dbReference type="InterPro" id="IPR018060">
    <property type="entry name" value="HTH_AraC"/>
</dbReference>
<dbReference type="PANTHER" id="PTHR43280:SF2">
    <property type="entry name" value="HTH-TYPE TRANSCRIPTIONAL REGULATOR EXSA"/>
    <property type="match status" value="1"/>
</dbReference>
<dbReference type="Gene3D" id="3.40.50.880">
    <property type="match status" value="1"/>
</dbReference>
<accession>A0A1D2QS43</accession>
<dbReference type="InterPro" id="IPR020449">
    <property type="entry name" value="Tscrpt_reg_AraC-type_HTH"/>
</dbReference>
<feature type="domain" description="HTH araC/xylS-type" evidence="4">
    <location>
        <begin position="221"/>
        <end position="319"/>
    </location>
</feature>
<dbReference type="PRINTS" id="PR00032">
    <property type="entry name" value="HTHARAC"/>
</dbReference>
<dbReference type="AlphaFoldDB" id="A0A1D2QS43"/>
<dbReference type="PANTHER" id="PTHR43280">
    <property type="entry name" value="ARAC-FAMILY TRANSCRIPTIONAL REGULATOR"/>
    <property type="match status" value="1"/>
</dbReference>
<evidence type="ECO:0000256" key="2">
    <source>
        <dbReference type="ARBA" id="ARBA00023125"/>
    </source>
</evidence>
<dbReference type="Proteomes" id="UP000242502">
    <property type="component" value="Unassembled WGS sequence"/>
</dbReference>
<keyword evidence="1" id="KW-0805">Transcription regulation</keyword>
<keyword evidence="2" id="KW-0238">DNA-binding</keyword>
<keyword evidence="3" id="KW-0804">Transcription</keyword>
<evidence type="ECO:0000256" key="3">
    <source>
        <dbReference type="ARBA" id="ARBA00023163"/>
    </source>
</evidence>
<evidence type="ECO:0000313" key="5">
    <source>
        <dbReference type="EMBL" id="ODS24418.1"/>
    </source>
</evidence>
<proteinExistence type="predicted"/>
<name>A0A1D2QS43_9GAMM</name>
<comment type="caution">
    <text evidence="5">The sequence shown here is derived from an EMBL/GenBank/DDBJ whole genome shotgun (WGS) entry which is preliminary data.</text>
</comment>
<evidence type="ECO:0000256" key="1">
    <source>
        <dbReference type="ARBA" id="ARBA00023015"/>
    </source>
</evidence>
<dbReference type="Gene3D" id="1.10.10.60">
    <property type="entry name" value="Homeodomain-like"/>
    <property type="match status" value="2"/>
</dbReference>
<dbReference type="InterPro" id="IPR002818">
    <property type="entry name" value="DJ-1/PfpI"/>
</dbReference>
<evidence type="ECO:0000313" key="6">
    <source>
        <dbReference type="Proteomes" id="UP000242502"/>
    </source>
</evidence>
<dbReference type="PROSITE" id="PS01124">
    <property type="entry name" value="HTH_ARAC_FAMILY_2"/>
    <property type="match status" value="1"/>
</dbReference>
<dbReference type="InterPro" id="IPR009057">
    <property type="entry name" value="Homeodomain-like_sf"/>
</dbReference>
<gene>
    <name evidence="5" type="ORF">AB835_03725</name>
</gene>
<organism evidence="5 6">
    <name type="scientific">Candidatus Endobugula sertula</name>
    <name type="common">Bugula neritina bacterial symbiont</name>
    <dbReference type="NCBI Taxonomy" id="62101"/>
    <lineage>
        <taxon>Bacteria</taxon>
        <taxon>Pseudomonadati</taxon>
        <taxon>Pseudomonadota</taxon>
        <taxon>Gammaproteobacteria</taxon>
        <taxon>Cellvibrionales</taxon>
        <taxon>Cellvibrionaceae</taxon>
        <taxon>Candidatus Endobugula</taxon>
    </lineage>
</organism>
<dbReference type="EMBL" id="MDLC01000009">
    <property type="protein sequence ID" value="ODS24418.1"/>
    <property type="molecule type" value="Genomic_DNA"/>
</dbReference>
<dbReference type="InterPro" id="IPR029062">
    <property type="entry name" value="Class_I_gatase-like"/>
</dbReference>
<dbReference type="SUPFAM" id="SSF52317">
    <property type="entry name" value="Class I glutamine amidotransferase-like"/>
    <property type="match status" value="1"/>
</dbReference>
<reference evidence="5 6" key="1">
    <citation type="journal article" date="2016" name="Appl. Environ. Microbiol.">
        <title>Lack of Overt Genome Reduction in the Bryostatin-Producing Bryozoan Symbiont "Candidatus Endobugula sertula".</title>
        <authorList>
            <person name="Miller I.J."/>
            <person name="Vanee N."/>
            <person name="Fong S.S."/>
            <person name="Lim-Fong G.E."/>
            <person name="Kwan J.C."/>
        </authorList>
    </citation>
    <scope>NUCLEOTIDE SEQUENCE [LARGE SCALE GENOMIC DNA]</scope>
    <source>
        <strain evidence="5">AB1-4</strain>
    </source>
</reference>
<evidence type="ECO:0000259" key="4">
    <source>
        <dbReference type="PROSITE" id="PS01124"/>
    </source>
</evidence>
<dbReference type="STRING" id="62101.AB835_03725"/>
<dbReference type="SMART" id="SM00342">
    <property type="entry name" value="HTH_ARAC"/>
    <property type="match status" value="1"/>
</dbReference>